<dbReference type="OrthoDB" id="193499at2759"/>
<dbReference type="PIRSF" id="PIRSF001467">
    <property type="entry name" value="Peptidylpro_ismrse"/>
    <property type="match status" value="1"/>
</dbReference>
<gene>
    <name evidence="5" type="ORF">OS493_002549</name>
</gene>
<evidence type="ECO:0000256" key="2">
    <source>
        <dbReference type="ARBA" id="ARBA00023235"/>
    </source>
</evidence>
<dbReference type="EC" id="5.2.1.8" evidence="3"/>
<dbReference type="PANTHER" id="PTHR11071:SF561">
    <property type="entry name" value="PEPTIDYL-PROLYL CIS-TRANS ISOMERASE D-RELATED"/>
    <property type="match status" value="1"/>
</dbReference>
<dbReference type="GO" id="GO:0006457">
    <property type="term" value="P:protein folding"/>
    <property type="evidence" value="ECO:0007669"/>
    <property type="project" value="TreeGrafter"/>
</dbReference>
<evidence type="ECO:0000256" key="3">
    <source>
        <dbReference type="RuleBase" id="RU363019"/>
    </source>
</evidence>
<name>A0A9W9YVW9_9CNID</name>
<dbReference type="PANTHER" id="PTHR11071">
    <property type="entry name" value="PEPTIDYL-PROLYL CIS-TRANS ISOMERASE"/>
    <property type="match status" value="1"/>
</dbReference>
<dbReference type="PRINTS" id="PR00153">
    <property type="entry name" value="CSAPPISMRASE"/>
</dbReference>
<comment type="catalytic activity">
    <reaction evidence="3">
        <text>[protein]-peptidylproline (omega=180) = [protein]-peptidylproline (omega=0)</text>
        <dbReference type="Rhea" id="RHEA:16237"/>
        <dbReference type="Rhea" id="RHEA-COMP:10747"/>
        <dbReference type="Rhea" id="RHEA-COMP:10748"/>
        <dbReference type="ChEBI" id="CHEBI:83833"/>
        <dbReference type="ChEBI" id="CHEBI:83834"/>
        <dbReference type="EC" id="5.2.1.8"/>
    </reaction>
</comment>
<proteinExistence type="inferred from homology"/>
<evidence type="ECO:0000259" key="4">
    <source>
        <dbReference type="PROSITE" id="PS50072"/>
    </source>
</evidence>
<keyword evidence="1 3" id="KW-0697">Rotamase</keyword>
<dbReference type="SUPFAM" id="SSF50891">
    <property type="entry name" value="Cyclophilin-like"/>
    <property type="match status" value="1"/>
</dbReference>
<accession>A0A9W9YVW9</accession>
<evidence type="ECO:0000313" key="6">
    <source>
        <dbReference type="Proteomes" id="UP001163046"/>
    </source>
</evidence>
<dbReference type="GO" id="GO:0005737">
    <property type="term" value="C:cytoplasm"/>
    <property type="evidence" value="ECO:0007669"/>
    <property type="project" value="TreeGrafter"/>
</dbReference>
<sequence>MILRASLLCVLLNVVLVTADPDVTVTRKVFFDVSVGGQPLGRIVLGLFGNTAPKTVTNFVSLAGNEGEILTREMVQEVIVFMEIPLMMENFVLKHYGPGWLCMANAGKNTNGSQFYITTIKTPWLDDKHTCFGKVLEGMDVVKKIEGVQIGSGDRPVQRVEIAQSGVMDVSTPFEVTKDGVVA</sequence>
<comment type="caution">
    <text evidence="5">The sequence shown here is derived from an EMBL/GenBank/DDBJ whole genome shotgun (WGS) entry which is preliminary data.</text>
</comment>
<keyword evidence="2 3" id="KW-0413">Isomerase</keyword>
<dbReference type="Gene3D" id="2.40.100.10">
    <property type="entry name" value="Cyclophilin-like"/>
    <property type="match status" value="2"/>
</dbReference>
<dbReference type="AlphaFoldDB" id="A0A9W9YVW9"/>
<dbReference type="GO" id="GO:0016018">
    <property type="term" value="F:cyclosporin A binding"/>
    <property type="evidence" value="ECO:0007669"/>
    <property type="project" value="TreeGrafter"/>
</dbReference>
<evidence type="ECO:0000256" key="1">
    <source>
        <dbReference type="ARBA" id="ARBA00023110"/>
    </source>
</evidence>
<protein>
    <recommendedName>
        <fullName evidence="3">Peptidyl-prolyl cis-trans isomerase</fullName>
        <shortName evidence="3">PPIase</shortName>
        <ecNumber evidence="3">5.2.1.8</ecNumber>
    </recommendedName>
</protein>
<feature type="signal peptide" evidence="3">
    <location>
        <begin position="1"/>
        <end position="19"/>
    </location>
</feature>
<keyword evidence="6" id="KW-1185">Reference proteome</keyword>
<dbReference type="Proteomes" id="UP001163046">
    <property type="component" value="Unassembled WGS sequence"/>
</dbReference>
<comment type="similarity">
    <text evidence="3">Belongs to the cyclophilin-type PPIase family.</text>
</comment>
<dbReference type="InterPro" id="IPR002130">
    <property type="entry name" value="Cyclophilin-type_PPIase_dom"/>
</dbReference>
<feature type="chain" id="PRO_5041021350" description="Peptidyl-prolyl cis-trans isomerase" evidence="3">
    <location>
        <begin position="20"/>
        <end position="183"/>
    </location>
</feature>
<dbReference type="InterPro" id="IPR024936">
    <property type="entry name" value="Cyclophilin-type_PPIase"/>
</dbReference>
<comment type="function">
    <text evidence="3">PPIases accelerate the folding of proteins. It catalyzes the cis-trans isomerization of proline imidic peptide bonds in oligopeptides.</text>
</comment>
<dbReference type="GO" id="GO:0003755">
    <property type="term" value="F:peptidyl-prolyl cis-trans isomerase activity"/>
    <property type="evidence" value="ECO:0007669"/>
    <property type="project" value="UniProtKB-UniRule"/>
</dbReference>
<dbReference type="Pfam" id="PF00160">
    <property type="entry name" value="Pro_isomerase"/>
    <property type="match status" value="1"/>
</dbReference>
<evidence type="ECO:0000313" key="5">
    <source>
        <dbReference type="EMBL" id="KAJ7365828.1"/>
    </source>
</evidence>
<dbReference type="PROSITE" id="PS50072">
    <property type="entry name" value="CSA_PPIASE_2"/>
    <property type="match status" value="1"/>
</dbReference>
<feature type="domain" description="PPIase cyclophilin-type" evidence="4">
    <location>
        <begin position="30"/>
        <end position="167"/>
    </location>
</feature>
<organism evidence="5 6">
    <name type="scientific">Desmophyllum pertusum</name>
    <dbReference type="NCBI Taxonomy" id="174260"/>
    <lineage>
        <taxon>Eukaryota</taxon>
        <taxon>Metazoa</taxon>
        <taxon>Cnidaria</taxon>
        <taxon>Anthozoa</taxon>
        <taxon>Hexacorallia</taxon>
        <taxon>Scleractinia</taxon>
        <taxon>Caryophylliina</taxon>
        <taxon>Caryophylliidae</taxon>
        <taxon>Desmophyllum</taxon>
    </lineage>
</organism>
<dbReference type="EMBL" id="MU827302">
    <property type="protein sequence ID" value="KAJ7365828.1"/>
    <property type="molecule type" value="Genomic_DNA"/>
</dbReference>
<keyword evidence="3" id="KW-0732">Signal</keyword>
<reference evidence="5" key="1">
    <citation type="submission" date="2023-01" db="EMBL/GenBank/DDBJ databases">
        <title>Genome assembly of the deep-sea coral Lophelia pertusa.</title>
        <authorList>
            <person name="Herrera S."/>
            <person name="Cordes E."/>
        </authorList>
    </citation>
    <scope>NUCLEOTIDE SEQUENCE</scope>
    <source>
        <strain evidence="5">USNM1676648</strain>
        <tissue evidence="5">Polyp</tissue>
    </source>
</reference>
<dbReference type="InterPro" id="IPR029000">
    <property type="entry name" value="Cyclophilin-like_dom_sf"/>
</dbReference>